<reference evidence="1" key="1">
    <citation type="journal article" date="2009" name="PLoS Genet.">
        <title>Sequencing, mapping, and analysis of 27,455 maize full-length cDNAs.</title>
        <authorList>
            <person name="Soderlund C."/>
            <person name="Descour A."/>
            <person name="Kudrna D."/>
            <person name="Bomhoff M."/>
            <person name="Boyd L."/>
            <person name="Currie J."/>
            <person name="Angelova A."/>
            <person name="Collura K."/>
            <person name="Wissotski M."/>
            <person name="Ashley E."/>
            <person name="Morrow D."/>
            <person name="Fernandes J."/>
            <person name="Walbot V."/>
            <person name="Yu Y."/>
        </authorList>
    </citation>
    <scope>NUCLEOTIDE SEQUENCE</scope>
    <source>
        <strain evidence="1">B73</strain>
    </source>
</reference>
<dbReference type="AlphaFoldDB" id="C0PI38"/>
<reference evidence="1" key="2">
    <citation type="submission" date="2012-06" db="EMBL/GenBank/DDBJ databases">
        <authorList>
            <person name="Yu Y."/>
            <person name="Currie J."/>
            <person name="Lomeli R."/>
            <person name="Angelova A."/>
            <person name="Collura K."/>
            <person name="Wissotski M."/>
            <person name="Campos D."/>
            <person name="Kudrna D."/>
            <person name="Golser W."/>
            <person name="Ashely E."/>
            <person name="Descour A."/>
            <person name="Fernandes J."/>
            <person name="Soderlund C."/>
            <person name="Walbot V."/>
        </authorList>
    </citation>
    <scope>NUCLEOTIDE SEQUENCE</scope>
    <source>
        <strain evidence="1">B73</strain>
    </source>
</reference>
<dbReference type="HOGENOM" id="CLU_2295792_0_0_1"/>
<organism evidence="1">
    <name type="scientific">Zea mays</name>
    <name type="common">Maize</name>
    <dbReference type="NCBI Taxonomy" id="4577"/>
    <lineage>
        <taxon>Eukaryota</taxon>
        <taxon>Viridiplantae</taxon>
        <taxon>Streptophyta</taxon>
        <taxon>Embryophyta</taxon>
        <taxon>Tracheophyta</taxon>
        <taxon>Spermatophyta</taxon>
        <taxon>Magnoliopsida</taxon>
        <taxon>Liliopsida</taxon>
        <taxon>Poales</taxon>
        <taxon>Poaceae</taxon>
        <taxon>PACMAD clade</taxon>
        <taxon>Panicoideae</taxon>
        <taxon>Andropogonodae</taxon>
        <taxon>Andropogoneae</taxon>
        <taxon>Tripsacinae</taxon>
        <taxon>Zea</taxon>
    </lineage>
</organism>
<sequence>MQQYTGHSSLPIQVSKICIMFKRCKIPGVTCELIFCRAGPAKKGELQHHGRQFKLEQRSNVDWNHGKAVGGVHIFRQLMTCPGMYVGSLLPVLSLSPAGNS</sequence>
<evidence type="ECO:0000313" key="1">
    <source>
        <dbReference type="EMBL" id="ACN34854.1"/>
    </source>
</evidence>
<protein>
    <submittedName>
        <fullName evidence="1">Uncharacterized protein</fullName>
    </submittedName>
</protein>
<proteinExistence type="evidence at transcript level"/>
<accession>C0PI38</accession>
<dbReference type="EMBL" id="BT067957">
    <property type="protein sequence ID" value="ACN34854.1"/>
    <property type="molecule type" value="mRNA"/>
</dbReference>
<name>C0PI38_MAIZE</name>